<name>A0A6B9G1L0_9HYPH</name>
<dbReference type="KEGG" id="mmes:MMSR116_06065"/>
<dbReference type="AlphaFoldDB" id="A0A6B9G1L0"/>
<dbReference type="Proteomes" id="UP000012488">
    <property type="component" value="Chromosome"/>
</dbReference>
<evidence type="ECO:0000313" key="2">
    <source>
        <dbReference type="Proteomes" id="UP000012488"/>
    </source>
</evidence>
<reference evidence="1 2" key="1">
    <citation type="journal article" date="2012" name="Genet. Mol. Biol.">
        <title>Analysis of 16S rRNA and mxaF genes revealing insights into Methylobacterium niche-specific plant association.</title>
        <authorList>
            <person name="Dourado M.N."/>
            <person name="Andreote F.D."/>
            <person name="Dini-Andreote F."/>
            <person name="Conti R."/>
            <person name="Araujo J.M."/>
            <person name="Araujo W.L."/>
        </authorList>
    </citation>
    <scope>NUCLEOTIDE SEQUENCE [LARGE SCALE GENOMIC DNA]</scope>
    <source>
        <strain evidence="1 2">SR1.6/6</strain>
    </source>
</reference>
<dbReference type="OrthoDB" id="8098239at2"/>
<proteinExistence type="predicted"/>
<protein>
    <submittedName>
        <fullName evidence="1">Transcriptional regulator</fullName>
    </submittedName>
</protein>
<evidence type="ECO:0000313" key="1">
    <source>
        <dbReference type="EMBL" id="QGY06038.1"/>
    </source>
</evidence>
<reference evidence="1 2" key="2">
    <citation type="journal article" date="2013" name="Genome Announc.">
        <title>Draft Genome Sequence of Methylobacterium mesophilicum Strain SR1.6/6, Isolated from Citrus sinensis.</title>
        <authorList>
            <person name="Marinho Almeida D."/>
            <person name="Dini-Andreote F."/>
            <person name="Camargo Neves A.A."/>
            <person name="Juca Ramos R.T."/>
            <person name="Andreote F.D."/>
            <person name="Carneiro A.R."/>
            <person name="Oliveira de Souza Lima A."/>
            <person name="Caracciolo Gomes de Sa P.H."/>
            <person name="Ribeiro Barbosa M.S."/>
            <person name="Araujo W.L."/>
            <person name="Silva A."/>
        </authorList>
    </citation>
    <scope>NUCLEOTIDE SEQUENCE [LARGE SCALE GENOMIC DNA]</scope>
    <source>
        <strain evidence="1 2">SR1.6/6</strain>
    </source>
</reference>
<accession>A0A6B9G1L0</accession>
<gene>
    <name evidence="1" type="ORF">MMSR116_06065</name>
</gene>
<dbReference type="EMBL" id="CP043538">
    <property type="protein sequence ID" value="QGY06038.1"/>
    <property type="molecule type" value="Genomic_DNA"/>
</dbReference>
<organism evidence="1 2">
    <name type="scientific">Methylobacterium mesophilicum SR1.6/6</name>
    <dbReference type="NCBI Taxonomy" id="908290"/>
    <lineage>
        <taxon>Bacteria</taxon>
        <taxon>Pseudomonadati</taxon>
        <taxon>Pseudomonadota</taxon>
        <taxon>Alphaproteobacteria</taxon>
        <taxon>Hyphomicrobiales</taxon>
        <taxon>Methylobacteriaceae</taxon>
        <taxon>Methylobacterium</taxon>
    </lineage>
</organism>
<sequence>MECGGPLTPASSIEAEFCASACRMAFNNRRAKRGAELYDLFMALRHDRAVATAFKVWRLLNRLAAGFRAEDVTERDGRRSWRSPAAILARRPYLAAERIGPVRRG</sequence>